<dbReference type="Pfam" id="PF02746">
    <property type="entry name" value="MR_MLE_N"/>
    <property type="match status" value="1"/>
</dbReference>
<dbReference type="GO" id="GO:0016829">
    <property type="term" value="F:lyase activity"/>
    <property type="evidence" value="ECO:0007669"/>
    <property type="project" value="UniProtKB-KW"/>
</dbReference>
<dbReference type="InterPro" id="IPR013341">
    <property type="entry name" value="Mandelate_racemase_N_dom"/>
</dbReference>
<organism evidence="3 4">
    <name type="scientific">Martelella mediterranea DSM 17316</name>
    <dbReference type="NCBI Taxonomy" id="1122214"/>
    <lineage>
        <taxon>Bacteria</taxon>
        <taxon>Pseudomonadati</taxon>
        <taxon>Pseudomonadota</taxon>
        <taxon>Alphaproteobacteria</taxon>
        <taxon>Hyphomicrobiales</taxon>
        <taxon>Aurantimonadaceae</taxon>
        <taxon>Martelella</taxon>
    </lineage>
</organism>
<dbReference type="InterPro" id="IPR029017">
    <property type="entry name" value="Enolase-like_N"/>
</dbReference>
<reference evidence="3 4" key="1">
    <citation type="submission" date="2017-03" db="EMBL/GenBank/DDBJ databases">
        <title>Foreign affairs: Plasmid Transfer between Roseobacters and Rhizobia.</title>
        <authorList>
            <person name="Bartling P."/>
            <person name="Bunk B."/>
            <person name="Overmann J."/>
            <person name="Brinkmann H."/>
            <person name="Petersen J."/>
        </authorList>
    </citation>
    <scope>NUCLEOTIDE SEQUENCE [LARGE SCALE GENOMIC DNA]</scope>
    <source>
        <strain evidence="3 4">MACL11</strain>
    </source>
</reference>
<dbReference type="PANTHER" id="PTHR48080:SF2">
    <property type="entry name" value="D-GALACTONATE DEHYDRATASE"/>
    <property type="match status" value="1"/>
</dbReference>
<dbReference type="RefSeq" id="WP_033410350.1">
    <property type="nucleotide sequence ID" value="NZ_AQWH01000012.1"/>
</dbReference>
<dbReference type="SFLD" id="SFLDG00179">
    <property type="entry name" value="mandelate_racemase"/>
    <property type="match status" value="1"/>
</dbReference>
<dbReference type="OrthoDB" id="9802699at2"/>
<dbReference type="Gene3D" id="3.20.20.120">
    <property type="entry name" value="Enolase-like C-terminal domain"/>
    <property type="match status" value="1"/>
</dbReference>
<dbReference type="Gene3D" id="3.30.390.10">
    <property type="entry name" value="Enolase-like, N-terminal domain"/>
    <property type="match status" value="1"/>
</dbReference>
<dbReference type="InterPro" id="IPR034593">
    <property type="entry name" value="DgoD-like"/>
</dbReference>
<feature type="domain" description="Mandelate racemase/muconate lactonizing enzyme C-terminal" evidence="2">
    <location>
        <begin position="145"/>
        <end position="266"/>
    </location>
</feature>
<dbReference type="Proteomes" id="UP000191135">
    <property type="component" value="Chromosome"/>
</dbReference>
<gene>
    <name evidence="3" type="primary">rspA_1</name>
    <name evidence="3" type="ORF">Mame_00831</name>
</gene>
<dbReference type="KEGG" id="mmed:Mame_00831"/>
<evidence type="ECO:0000256" key="1">
    <source>
        <dbReference type="ARBA" id="ARBA00023239"/>
    </source>
</evidence>
<keyword evidence="1" id="KW-0456">Lyase</keyword>
<proteinExistence type="predicted"/>
<dbReference type="AlphaFoldDB" id="A0A1U9YXN9"/>
<dbReference type="eggNOG" id="COG4948">
    <property type="taxonomic scope" value="Bacteria"/>
</dbReference>
<dbReference type="SUPFAM" id="SSF51604">
    <property type="entry name" value="Enolase C-terminal domain-like"/>
    <property type="match status" value="1"/>
</dbReference>
<dbReference type="InterPro" id="IPR036849">
    <property type="entry name" value="Enolase-like_C_sf"/>
</dbReference>
<dbReference type="PANTHER" id="PTHR48080">
    <property type="entry name" value="D-GALACTONATE DEHYDRATASE-RELATED"/>
    <property type="match status" value="1"/>
</dbReference>
<name>A0A1U9YXN9_9HYPH</name>
<dbReference type="InterPro" id="IPR013342">
    <property type="entry name" value="Mandelate_racemase_C"/>
</dbReference>
<protein>
    <submittedName>
        <fullName evidence="3">Starvation-sensing protein RspA</fullName>
    </submittedName>
</protein>
<dbReference type="STRING" id="1122214.Mame_00831"/>
<dbReference type="Pfam" id="PF13378">
    <property type="entry name" value="MR_MLE_C"/>
    <property type="match status" value="1"/>
</dbReference>
<evidence type="ECO:0000259" key="2">
    <source>
        <dbReference type="SMART" id="SM00922"/>
    </source>
</evidence>
<dbReference type="SFLD" id="SFLDS00001">
    <property type="entry name" value="Enolase"/>
    <property type="match status" value="1"/>
</dbReference>
<evidence type="ECO:0000313" key="4">
    <source>
        <dbReference type="Proteomes" id="UP000191135"/>
    </source>
</evidence>
<dbReference type="CDD" id="cd03316">
    <property type="entry name" value="MR_like"/>
    <property type="match status" value="1"/>
</dbReference>
<dbReference type="SUPFAM" id="SSF54826">
    <property type="entry name" value="Enolase N-terminal domain-like"/>
    <property type="match status" value="1"/>
</dbReference>
<dbReference type="InterPro" id="IPR029065">
    <property type="entry name" value="Enolase_C-like"/>
</dbReference>
<accession>A0A1U9YXN9</accession>
<sequence>MPTKAIISDVKTLSCSNSWRNYNFLKITTEDGIVGWSEFDEYFGSPGVGAAINQIAPRMIGKSAMLHEHIREDLRNVTRPGSGGVVGQALGAIENALLDIKAKALDVPCHVLLGGKVRDRIRVYWSHCVSYRTRTQHFSPGITDIEGVKQIAREVGEKGFSALKTNIFRYDAEDKIEPWSPGFGRPYETGRNVERKTLEGLRRHLEVMRAEAGPDIDMLLDLNFNAKTDGYLKILREIDDLDLFWVELDTLDPEALAYIRSQSRHPIASCETLIGLQQFLPFFRAQAVDVAIIDTPWNGVWQSMKIAAAAEAYETNVACHNFYGHLCTMMNAHFCAAVPNLAIMETDIDRIGWDAEIFTHLPEFQDGYLILPDRPGWGTEPIEAALADHPPVPGAGMWQRTEASKLSV</sequence>
<dbReference type="SMART" id="SM00922">
    <property type="entry name" value="MR_MLE"/>
    <property type="match status" value="1"/>
</dbReference>
<dbReference type="EMBL" id="CP020330">
    <property type="protein sequence ID" value="AQZ50207.1"/>
    <property type="molecule type" value="Genomic_DNA"/>
</dbReference>
<keyword evidence="4" id="KW-1185">Reference proteome</keyword>
<evidence type="ECO:0000313" key="3">
    <source>
        <dbReference type="EMBL" id="AQZ50207.1"/>
    </source>
</evidence>